<keyword evidence="1" id="KW-0472">Membrane</keyword>
<evidence type="ECO:0000313" key="3">
    <source>
        <dbReference type="Proteomes" id="UP000241462"/>
    </source>
</evidence>
<evidence type="ECO:0000313" key="2">
    <source>
        <dbReference type="EMBL" id="PSR92057.1"/>
    </source>
</evidence>
<keyword evidence="3" id="KW-1185">Reference proteome</keyword>
<keyword evidence="1" id="KW-1133">Transmembrane helix</keyword>
<organism evidence="2 3">
    <name type="scientific">Coniella lustricola</name>
    <dbReference type="NCBI Taxonomy" id="2025994"/>
    <lineage>
        <taxon>Eukaryota</taxon>
        <taxon>Fungi</taxon>
        <taxon>Dikarya</taxon>
        <taxon>Ascomycota</taxon>
        <taxon>Pezizomycotina</taxon>
        <taxon>Sordariomycetes</taxon>
        <taxon>Sordariomycetidae</taxon>
        <taxon>Diaporthales</taxon>
        <taxon>Schizoparmaceae</taxon>
        <taxon>Coniella</taxon>
    </lineage>
</organism>
<dbReference type="EMBL" id="KZ678411">
    <property type="protein sequence ID" value="PSR92057.1"/>
    <property type="molecule type" value="Genomic_DNA"/>
</dbReference>
<keyword evidence="1" id="KW-0812">Transmembrane</keyword>
<accession>A0A2T3ACS1</accession>
<dbReference type="Proteomes" id="UP000241462">
    <property type="component" value="Unassembled WGS sequence"/>
</dbReference>
<gene>
    <name evidence="2" type="ORF">BD289DRAFT_197131</name>
</gene>
<sequence length="57" mass="6266">MPVIDPRVFGELMAEVHTAMIAKRIVNHSVLETLAVVATIVFGVGGYMYYAIKVQSK</sequence>
<evidence type="ECO:0000256" key="1">
    <source>
        <dbReference type="SAM" id="Phobius"/>
    </source>
</evidence>
<name>A0A2T3ACS1_9PEZI</name>
<reference evidence="2 3" key="1">
    <citation type="journal article" date="2018" name="Mycol. Prog.">
        <title>Coniella lustricola, a new species from submerged detritus.</title>
        <authorList>
            <person name="Raudabaugh D.B."/>
            <person name="Iturriaga T."/>
            <person name="Carver A."/>
            <person name="Mondo S."/>
            <person name="Pangilinan J."/>
            <person name="Lipzen A."/>
            <person name="He G."/>
            <person name="Amirebrahimi M."/>
            <person name="Grigoriev I.V."/>
            <person name="Miller A.N."/>
        </authorList>
    </citation>
    <scope>NUCLEOTIDE SEQUENCE [LARGE SCALE GENOMIC DNA]</scope>
    <source>
        <strain evidence="2 3">B22-T-1</strain>
    </source>
</reference>
<dbReference type="InParanoid" id="A0A2T3ACS1"/>
<protein>
    <submittedName>
        <fullName evidence="2">Uncharacterized protein</fullName>
    </submittedName>
</protein>
<feature type="transmembrane region" description="Helical" evidence="1">
    <location>
        <begin position="33"/>
        <end position="52"/>
    </location>
</feature>
<dbReference type="OrthoDB" id="5227623at2759"/>
<proteinExistence type="predicted"/>
<dbReference type="AlphaFoldDB" id="A0A2T3ACS1"/>